<dbReference type="Pfam" id="PF02541">
    <property type="entry name" value="Ppx-GppA"/>
    <property type="match status" value="1"/>
</dbReference>
<evidence type="ECO:0000313" key="4">
    <source>
        <dbReference type="Proteomes" id="UP000223606"/>
    </source>
</evidence>
<dbReference type="InterPro" id="IPR003695">
    <property type="entry name" value="Ppx_GppA_N"/>
</dbReference>
<feature type="domain" description="Ppx/GppA phosphatase N-terminal" evidence="1">
    <location>
        <begin position="44"/>
        <end position="322"/>
    </location>
</feature>
<feature type="domain" description="Exopolyphosphatase C-terminal" evidence="2">
    <location>
        <begin position="331"/>
        <end position="511"/>
    </location>
</feature>
<dbReference type="SUPFAM" id="SSF53067">
    <property type="entry name" value="Actin-like ATPase domain"/>
    <property type="match status" value="2"/>
</dbReference>
<proteinExistence type="predicted"/>
<dbReference type="Gene3D" id="1.10.3210.10">
    <property type="entry name" value="Hypothetical protein af1432"/>
    <property type="match status" value="1"/>
</dbReference>
<name>A0A2C9D7N1_9HYPH</name>
<dbReference type="KEGG" id="hdi:HDIA_2776"/>
<dbReference type="Pfam" id="PF21697">
    <property type="entry name" value="Ppx_C"/>
    <property type="match status" value="1"/>
</dbReference>
<keyword evidence="3" id="KW-0378">Hydrolase</keyword>
<dbReference type="Gene3D" id="3.30.420.150">
    <property type="entry name" value="Exopolyphosphatase. Domain 2"/>
    <property type="match status" value="1"/>
</dbReference>
<dbReference type="CDD" id="cd24052">
    <property type="entry name" value="ASKHA_NBD_HpPPX-GppA-like"/>
    <property type="match status" value="1"/>
</dbReference>
<dbReference type="GO" id="GO:0008894">
    <property type="term" value="F:guanosine-5'-triphosphate,3'-diphosphate diphosphatase activity"/>
    <property type="evidence" value="ECO:0007669"/>
    <property type="project" value="UniProtKB-EC"/>
</dbReference>
<dbReference type="Proteomes" id="UP000223606">
    <property type="component" value="Chromosome 1"/>
</dbReference>
<dbReference type="AlphaFoldDB" id="A0A2C9D7N1"/>
<dbReference type="PANTHER" id="PTHR30005:SF0">
    <property type="entry name" value="RETROGRADE REGULATION PROTEIN 2"/>
    <property type="match status" value="1"/>
</dbReference>
<dbReference type="PANTHER" id="PTHR30005">
    <property type="entry name" value="EXOPOLYPHOSPHATASE"/>
    <property type="match status" value="1"/>
</dbReference>
<accession>A0A2C9D7N1</accession>
<reference evidence="4" key="1">
    <citation type="submission" date="2017-09" db="EMBL/GenBank/DDBJ databases">
        <title>Genome sequence of Nannocystis excedens DSM 71.</title>
        <authorList>
            <person name="Blom J."/>
        </authorList>
    </citation>
    <scope>NUCLEOTIDE SEQUENCE [LARGE SCALE GENOMIC DNA]</scope>
    <source>
        <strain evidence="4">type strain: E19</strain>
    </source>
</reference>
<dbReference type="Gene3D" id="3.30.420.40">
    <property type="match status" value="1"/>
</dbReference>
<keyword evidence="4" id="KW-1185">Reference proteome</keyword>
<dbReference type="InterPro" id="IPR043129">
    <property type="entry name" value="ATPase_NBD"/>
</dbReference>
<evidence type="ECO:0000313" key="3">
    <source>
        <dbReference type="EMBL" id="SON56317.1"/>
    </source>
</evidence>
<dbReference type="InterPro" id="IPR050273">
    <property type="entry name" value="GppA/Ppx_hydrolase"/>
</dbReference>
<protein>
    <submittedName>
        <fullName evidence="3">Guanosine-5'-triphosphate,3'-diphosphate pyrophosphatase</fullName>
        <ecNumber evidence="3">3.6.1.40</ecNumber>
    </submittedName>
</protein>
<evidence type="ECO:0000259" key="2">
    <source>
        <dbReference type="Pfam" id="PF21697"/>
    </source>
</evidence>
<dbReference type="EC" id="3.6.1.40" evidence="3"/>
<dbReference type="SUPFAM" id="SSF109604">
    <property type="entry name" value="HD-domain/PDEase-like"/>
    <property type="match status" value="1"/>
</dbReference>
<evidence type="ECO:0000259" key="1">
    <source>
        <dbReference type="Pfam" id="PF02541"/>
    </source>
</evidence>
<dbReference type="InterPro" id="IPR048951">
    <property type="entry name" value="Ppx_C"/>
</dbReference>
<sequence length="519" mass="55513">MKPILPSRSYVAAGALDGVHAPGRIVGRGPLAVIDIGSNSVRLVIYERLSRAPTVLFNEKTLAGLGKGVASTGRLGEEQVEKALLAIQRFKMLADVERCVELHILATAAVRDASNGPEFIERVETICGVPLTLLSGADEARLSAMGVASGFIHPSGIVGDLGGGSLELVRLTDGAVGEGRTFPLGGIRLEEAAGGSIKKAEKIAAEALADAAAEMICEGQTFYAVGGTWRSLARLHMFEIGYPLHVMHGYEIEADEALEFARTVARTDVSSIDQIGVVSKSRRNLLPFGALVLEKVIETLKPARVVLSALGVREGHLFELLSEAERNEDPLLEAAAELAYLRSRSPRHAEELIDWTAEGFKALGVLETAEEARLRAAGCLVSDLGWRAHPDYRGEQSLNLIAHGAFTGIDHPGRAYLALSAYFRHVGIVDEALSPRIRELASTRLKGRARLLGAMLRLAYMLSASMPGIVPQTRLESGGDNLRLILPSALAGLDGERVRKRLSQLAKLGGLMDGIVVIE</sequence>
<dbReference type="EMBL" id="LT960614">
    <property type="protein sequence ID" value="SON56317.1"/>
    <property type="molecule type" value="Genomic_DNA"/>
</dbReference>
<organism evidence="3 4">
    <name type="scientific">Hartmannibacter diazotrophicus</name>
    <dbReference type="NCBI Taxonomy" id="1482074"/>
    <lineage>
        <taxon>Bacteria</taxon>
        <taxon>Pseudomonadati</taxon>
        <taxon>Pseudomonadota</taxon>
        <taxon>Alphaproteobacteria</taxon>
        <taxon>Hyphomicrobiales</taxon>
        <taxon>Pleomorphomonadaceae</taxon>
        <taxon>Hartmannibacter</taxon>
    </lineage>
</organism>
<gene>
    <name evidence="3" type="primary">gppA</name>
    <name evidence="3" type="ORF">HDIA_2776</name>
</gene>